<feature type="transmembrane region" description="Helical" evidence="3">
    <location>
        <begin position="53"/>
        <end position="71"/>
    </location>
</feature>
<evidence type="ECO:0000313" key="6">
    <source>
        <dbReference type="Proteomes" id="UP001205311"/>
    </source>
</evidence>
<sequence length="355" mass="35833">MTTTSHVIRGVWRARQDRRGPAVAAALGLAALGLAALGLAALGLVLAAGEPSLVVVAAVVLVGGHVLQVLARRWAGQDLRRALAATPRWANQRLSHAVRTVPVARVAHGDLLVVRQGELVPVDGRIAGVGLFDESALGGGAPPVWRSPGTVVRAGATNLGPTVELWATANADDSAHAALRRAIEALRVAEDALAGNLRRLGVVLSALAVLTAAFVWVSTGEPSRSAAILLVATPVPLLSASLVAVTAGASRAVRRGVLNDASNPLAVAITRRARRCALAAGSLTLVTGAAAVVAAFGQLAPAAALAVRAVVDVAALGAALAALFPPLIPTLRTLSAPREGDTARESLDALLGLPG</sequence>
<name>A0ABT1HZM5_STRSD</name>
<comment type="caution">
    <text evidence="5">The sequence shown here is derived from an EMBL/GenBank/DDBJ whole genome shotgun (WGS) entry which is preliminary data.</text>
</comment>
<dbReference type="InterPro" id="IPR008250">
    <property type="entry name" value="ATPase_P-typ_transduc_dom_A_sf"/>
</dbReference>
<feature type="transmembrane region" description="Helical" evidence="3">
    <location>
        <begin position="200"/>
        <end position="219"/>
    </location>
</feature>
<dbReference type="Pfam" id="PF00122">
    <property type="entry name" value="E1-E2_ATPase"/>
    <property type="match status" value="1"/>
</dbReference>
<dbReference type="RefSeq" id="WP_253671827.1">
    <property type="nucleotide sequence ID" value="NZ_JAMTCP010000034.1"/>
</dbReference>
<comment type="similarity">
    <text evidence="2">Belongs to the cation transport ATPase (P-type) (TC 3.A.3) family. Type IB subfamily.</text>
</comment>
<dbReference type="PANTHER" id="PTHR48085:SF5">
    <property type="entry name" value="CADMIUM_ZINC-TRANSPORTING ATPASE HMA4-RELATED"/>
    <property type="match status" value="1"/>
</dbReference>
<evidence type="ECO:0000256" key="2">
    <source>
        <dbReference type="ARBA" id="ARBA00006024"/>
    </source>
</evidence>
<dbReference type="PANTHER" id="PTHR48085">
    <property type="entry name" value="CADMIUM/ZINC-TRANSPORTING ATPASE HMA2-RELATED"/>
    <property type="match status" value="1"/>
</dbReference>
<feature type="domain" description="P-type ATPase A" evidence="4">
    <location>
        <begin position="93"/>
        <end position="183"/>
    </location>
</feature>
<evidence type="ECO:0000313" key="5">
    <source>
        <dbReference type="EMBL" id="MCP2260984.1"/>
    </source>
</evidence>
<protein>
    <submittedName>
        <fullName evidence="5">E1-E2 ATPase</fullName>
    </submittedName>
</protein>
<feature type="transmembrane region" description="Helical" evidence="3">
    <location>
        <begin position="21"/>
        <end position="47"/>
    </location>
</feature>
<feature type="transmembrane region" description="Helical" evidence="3">
    <location>
        <begin position="276"/>
        <end position="296"/>
    </location>
</feature>
<dbReference type="SUPFAM" id="SSF81653">
    <property type="entry name" value="Calcium ATPase, transduction domain A"/>
    <property type="match status" value="1"/>
</dbReference>
<dbReference type="EMBL" id="JAMTCP010000034">
    <property type="protein sequence ID" value="MCP2260984.1"/>
    <property type="molecule type" value="Genomic_DNA"/>
</dbReference>
<feature type="transmembrane region" description="Helical" evidence="3">
    <location>
        <begin position="302"/>
        <end position="324"/>
    </location>
</feature>
<gene>
    <name evidence="5" type="ORF">LX15_004704</name>
</gene>
<dbReference type="InterPro" id="IPR051014">
    <property type="entry name" value="Cation_Transport_ATPase_IB"/>
</dbReference>
<evidence type="ECO:0000259" key="4">
    <source>
        <dbReference type="Pfam" id="PF00122"/>
    </source>
</evidence>
<proteinExistence type="inferred from homology"/>
<keyword evidence="3" id="KW-1133">Transmembrane helix</keyword>
<dbReference type="Gene3D" id="2.70.150.10">
    <property type="entry name" value="Calcium-transporting ATPase, cytoplasmic transduction domain A"/>
    <property type="match status" value="1"/>
</dbReference>
<evidence type="ECO:0000256" key="3">
    <source>
        <dbReference type="SAM" id="Phobius"/>
    </source>
</evidence>
<evidence type="ECO:0000256" key="1">
    <source>
        <dbReference type="ARBA" id="ARBA00004141"/>
    </source>
</evidence>
<dbReference type="InterPro" id="IPR059000">
    <property type="entry name" value="ATPase_P-type_domA"/>
</dbReference>
<dbReference type="Proteomes" id="UP001205311">
    <property type="component" value="Unassembled WGS sequence"/>
</dbReference>
<keyword evidence="3" id="KW-0472">Membrane</keyword>
<keyword evidence="6" id="KW-1185">Reference proteome</keyword>
<reference evidence="5 6" key="1">
    <citation type="submission" date="2022-06" db="EMBL/GenBank/DDBJ databases">
        <title>Genomic Encyclopedia of Archaeal and Bacterial Type Strains, Phase II (KMG-II): from individual species to whole genera.</title>
        <authorList>
            <person name="Goeker M."/>
        </authorList>
    </citation>
    <scope>NUCLEOTIDE SEQUENCE [LARGE SCALE GENOMIC DNA]</scope>
    <source>
        <strain evidence="5 6">DSM 40477</strain>
    </source>
</reference>
<comment type="subcellular location">
    <subcellularLocation>
        <location evidence="1">Membrane</location>
        <topology evidence="1">Multi-pass membrane protein</topology>
    </subcellularLocation>
</comment>
<accession>A0ABT1HZM5</accession>
<keyword evidence="3" id="KW-0812">Transmembrane</keyword>
<organism evidence="5 6">
    <name type="scientific">Streptoalloteichus tenebrarius (strain ATCC 17920 / DSM 40477 / JCM 4838 / CBS 697.72 / NBRC 16177 / NCIMB 11028 / NRRL B-12390 / A12253. 1 / ISP 5477)</name>
    <name type="common">Streptomyces tenebrarius</name>
    <dbReference type="NCBI Taxonomy" id="1933"/>
    <lineage>
        <taxon>Bacteria</taxon>
        <taxon>Bacillati</taxon>
        <taxon>Actinomycetota</taxon>
        <taxon>Actinomycetes</taxon>
        <taxon>Pseudonocardiales</taxon>
        <taxon>Pseudonocardiaceae</taxon>
        <taxon>Streptoalloteichus</taxon>
    </lineage>
</organism>
<feature type="transmembrane region" description="Helical" evidence="3">
    <location>
        <begin position="225"/>
        <end position="245"/>
    </location>
</feature>